<evidence type="ECO:0000313" key="2">
    <source>
        <dbReference type="EMBL" id="SMF88064.1"/>
    </source>
</evidence>
<evidence type="ECO:0000256" key="1">
    <source>
        <dbReference type="SAM" id="MobiDB-lite"/>
    </source>
</evidence>
<protein>
    <submittedName>
        <fullName evidence="2">Uncharacterized protein</fullName>
    </submittedName>
</protein>
<proteinExistence type="predicted"/>
<organism evidence="2 3">
    <name type="scientific">Paenibacillus uliginis N3/975</name>
    <dbReference type="NCBI Taxonomy" id="1313296"/>
    <lineage>
        <taxon>Bacteria</taxon>
        <taxon>Bacillati</taxon>
        <taxon>Bacillota</taxon>
        <taxon>Bacilli</taxon>
        <taxon>Bacillales</taxon>
        <taxon>Paenibacillaceae</taxon>
        <taxon>Paenibacillus</taxon>
    </lineage>
</organism>
<dbReference type="AlphaFoldDB" id="A0A1X7HK70"/>
<reference evidence="2 3" key="1">
    <citation type="submission" date="2017-04" db="EMBL/GenBank/DDBJ databases">
        <authorList>
            <person name="Afonso C.L."/>
            <person name="Miller P.J."/>
            <person name="Scott M.A."/>
            <person name="Spackman E."/>
            <person name="Goraichik I."/>
            <person name="Dimitrov K.M."/>
            <person name="Suarez D.L."/>
            <person name="Swayne D.E."/>
        </authorList>
    </citation>
    <scope>NUCLEOTIDE SEQUENCE [LARGE SCALE GENOMIC DNA]</scope>
    <source>
        <strain evidence="2 3">N3/975</strain>
    </source>
</reference>
<evidence type="ECO:0000313" key="3">
    <source>
        <dbReference type="Proteomes" id="UP000192940"/>
    </source>
</evidence>
<dbReference type="RefSeq" id="WP_208914868.1">
    <property type="nucleotide sequence ID" value="NZ_LT840184.1"/>
</dbReference>
<accession>A0A1X7HK70</accession>
<dbReference type="Proteomes" id="UP000192940">
    <property type="component" value="Chromosome I"/>
</dbReference>
<feature type="region of interest" description="Disordered" evidence="1">
    <location>
        <begin position="77"/>
        <end position="124"/>
    </location>
</feature>
<dbReference type="STRING" id="1313296.SAMN05661091_4092"/>
<keyword evidence="3" id="KW-1185">Reference proteome</keyword>
<name>A0A1X7HK70_9BACL</name>
<sequence>MSRVIKDDEEFNRAIQGMVSLTEELEDIDPLADEEDINRKKWMLTRTAQLVQEYSRGKYAEEFPELRKKYEELGWPYQDLSGGPKHIPEQIQPESEQAPENEPQEPQQPVEEKPKKSLGGWLDF</sequence>
<gene>
    <name evidence="2" type="ORF">SAMN05661091_4092</name>
</gene>
<dbReference type="EMBL" id="LT840184">
    <property type="protein sequence ID" value="SMF88064.1"/>
    <property type="molecule type" value="Genomic_DNA"/>
</dbReference>